<keyword evidence="3" id="KW-0813">Transport</keyword>
<evidence type="ECO:0000313" key="11">
    <source>
        <dbReference type="Proteomes" id="UP001597541"/>
    </source>
</evidence>
<evidence type="ECO:0000256" key="8">
    <source>
        <dbReference type="SAM" id="Phobius"/>
    </source>
</evidence>
<protein>
    <submittedName>
        <fullName evidence="10">ABC transporter permease</fullName>
    </submittedName>
</protein>
<feature type="transmembrane region" description="Helical" evidence="8">
    <location>
        <begin position="247"/>
        <end position="272"/>
    </location>
</feature>
<feature type="transmembrane region" description="Helical" evidence="8">
    <location>
        <begin position="339"/>
        <end position="357"/>
    </location>
</feature>
<dbReference type="PANTHER" id="PTHR30294:SF38">
    <property type="entry name" value="TRANSPORT PERMEASE PROTEIN"/>
    <property type="match status" value="1"/>
</dbReference>
<dbReference type="InterPro" id="IPR013525">
    <property type="entry name" value="ABC2_TM"/>
</dbReference>
<dbReference type="Pfam" id="PF12698">
    <property type="entry name" value="ABC2_membrane_3"/>
    <property type="match status" value="1"/>
</dbReference>
<evidence type="ECO:0000256" key="2">
    <source>
        <dbReference type="ARBA" id="ARBA00007783"/>
    </source>
</evidence>
<feature type="transmembrane region" description="Helical" evidence="8">
    <location>
        <begin position="213"/>
        <end position="235"/>
    </location>
</feature>
<dbReference type="PANTHER" id="PTHR30294">
    <property type="entry name" value="MEMBRANE COMPONENT OF ABC TRANSPORTER YHHJ-RELATED"/>
    <property type="match status" value="1"/>
</dbReference>
<evidence type="ECO:0000259" key="9">
    <source>
        <dbReference type="PROSITE" id="PS51012"/>
    </source>
</evidence>
<comment type="subcellular location">
    <subcellularLocation>
        <location evidence="1">Cell membrane</location>
        <topology evidence="1">Multi-pass membrane protein</topology>
    </subcellularLocation>
</comment>
<feature type="transmembrane region" description="Helical" evidence="8">
    <location>
        <begin position="169"/>
        <end position="192"/>
    </location>
</feature>
<dbReference type="InterPro" id="IPR051449">
    <property type="entry name" value="ABC-2_transporter_component"/>
</dbReference>
<feature type="transmembrane region" description="Helical" evidence="8">
    <location>
        <begin position="279"/>
        <end position="299"/>
    </location>
</feature>
<gene>
    <name evidence="10" type="ORF">ACFSUF_23875</name>
</gene>
<evidence type="ECO:0000256" key="5">
    <source>
        <dbReference type="ARBA" id="ARBA00022692"/>
    </source>
</evidence>
<evidence type="ECO:0000256" key="6">
    <source>
        <dbReference type="ARBA" id="ARBA00022989"/>
    </source>
</evidence>
<keyword evidence="11" id="KW-1185">Reference proteome</keyword>
<evidence type="ECO:0000256" key="7">
    <source>
        <dbReference type="ARBA" id="ARBA00023136"/>
    </source>
</evidence>
<dbReference type="InterPro" id="IPR047817">
    <property type="entry name" value="ABC2_TM_bact-type"/>
</dbReference>
<comment type="similarity">
    <text evidence="2">Belongs to the ABC-2 integral membrane protein family.</text>
</comment>
<evidence type="ECO:0000256" key="1">
    <source>
        <dbReference type="ARBA" id="ARBA00004651"/>
    </source>
</evidence>
<feature type="transmembrane region" description="Helical" evidence="8">
    <location>
        <begin position="21"/>
        <end position="39"/>
    </location>
</feature>
<evidence type="ECO:0000256" key="3">
    <source>
        <dbReference type="ARBA" id="ARBA00022448"/>
    </source>
</evidence>
<evidence type="ECO:0000256" key="4">
    <source>
        <dbReference type="ARBA" id="ARBA00022475"/>
    </source>
</evidence>
<keyword evidence="4" id="KW-1003">Cell membrane</keyword>
<reference evidence="11" key="1">
    <citation type="journal article" date="2019" name="Int. J. Syst. Evol. Microbiol.">
        <title>The Global Catalogue of Microorganisms (GCM) 10K type strain sequencing project: providing services to taxonomists for standard genome sequencing and annotation.</title>
        <authorList>
            <consortium name="The Broad Institute Genomics Platform"/>
            <consortium name="The Broad Institute Genome Sequencing Center for Infectious Disease"/>
            <person name="Wu L."/>
            <person name="Ma J."/>
        </authorList>
    </citation>
    <scope>NUCLEOTIDE SEQUENCE [LARGE SCALE GENOMIC DNA]</scope>
    <source>
        <strain evidence="11">KCTC 3950</strain>
    </source>
</reference>
<comment type="caution">
    <text evidence="10">The sequence shown here is derived from an EMBL/GenBank/DDBJ whole genome shotgun (WGS) entry which is preliminary data.</text>
</comment>
<dbReference type="Proteomes" id="UP001597541">
    <property type="component" value="Unassembled WGS sequence"/>
</dbReference>
<sequence>MRTRAVVVRIIRQFIRDKRTMALMIAAPMLVLFLMSLVFGSDAYTPRIAVTSSVPAPVQEKLKAADAEISSLTGTNAEDALRSGDVDAVIDVQNQQLSVTLEGTDSSVNRAVVMLLQKLGGGSSPGAAGADGAGAGDAGAGNAGAAGPATQQPQIHYLYGSADLGTFDYVGPVMIGVFIFFFVFLIAGVSFLRERSKGTLERMLSTPLKRSEIVFGYVIGFGIFTSVQASIISWFCIHVLDMWMAGSFGYVLLVTLLLAMVALTLGILLSTFANNELQVVQFIPIVLVPQIFLSGLFSLDTMNSFLQGLSRYFPLTYGAHALKQIMLRGEGWSGIQTDVFVLVGFALAFMLLNIRALKKHRKL</sequence>
<dbReference type="EMBL" id="JBHUME010000019">
    <property type="protein sequence ID" value="MFD2615448.1"/>
    <property type="molecule type" value="Genomic_DNA"/>
</dbReference>
<evidence type="ECO:0000313" key="10">
    <source>
        <dbReference type="EMBL" id="MFD2615448.1"/>
    </source>
</evidence>
<keyword evidence="7 8" id="KW-0472">Membrane</keyword>
<feature type="domain" description="ABC transmembrane type-2" evidence="9">
    <location>
        <begin position="139"/>
        <end position="360"/>
    </location>
</feature>
<dbReference type="RefSeq" id="WP_377607338.1">
    <property type="nucleotide sequence ID" value="NZ_JBHUME010000019.1"/>
</dbReference>
<keyword evidence="5 8" id="KW-0812">Transmembrane</keyword>
<name>A0ABW5PLB0_9BACL</name>
<keyword evidence="6 8" id="KW-1133">Transmembrane helix</keyword>
<dbReference type="PROSITE" id="PS51012">
    <property type="entry name" value="ABC_TM2"/>
    <property type="match status" value="1"/>
</dbReference>
<organism evidence="10 11">
    <name type="scientific">Paenibacillus gansuensis</name>
    <dbReference type="NCBI Taxonomy" id="306542"/>
    <lineage>
        <taxon>Bacteria</taxon>
        <taxon>Bacillati</taxon>
        <taxon>Bacillota</taxon>
        <taxon>Bacilli</taxon>
        <taxon>Bacillales</taxon>
        <taxon>Paenibacillaceae</taxon>
        <taxon>Paenibacillus</taxon>
    </lineage>
</organism>
<accession>A0ABW5PLB0</accession>
<proteinExistence type="inferred from homology"/>